<organism evidence="2 3">
    <name type="scientific">Hibiscus sabdariffa</name>
    <name type="common">roselle</name>
    <dbReference type="NCBI Taxonomy" id="183260"/>
    <lineage>
        <taxon>Eukaryota</taxon>
        <taxon>Viridiplantae</taxon>
        <taxon>Streptophyta</taxon>
        <taxon>Embryophyta</taxon>
        <taxon>Tracheophyta</taxon>
        <taxon>Spermatophyta</taxon>
        <taxon>Magnoliopsida</taxon>
        <taxon>eudicotyledons</taxon>
        <taxon>Gunneridae</taxon>
        <taxon>Pentapetalae</taxon>
        <taxon>rosids</taxon>
        <taxon>malvids</taxon>
        <taxon>Malvales</taxon>
        <taxon>Malvaceae</taxon>
        <taxon>Malvoideae</taxon>
        <taxon>Hibiscus</taxon>
    </lineage>
</organism>
<name>A0ABR2TKN1_9ROSI</name>
<proteinExistence type="predicted"/>
<evidence type="ECO:0000313" key="3">
    <source>
        <dbReference type="Proteomes" id="UP001396334"/>
    </source>
</evidence>
<comment type="caution">
    <text evidence="2">The sequence shown here is derived from an EMBL/GenBank/DDBJ whole genome shotgun (WGS) entry which is preliminary data.</text>
</comment>
<gene>
    <name evidence="2" type="ORF">V6N11_022839</name>
</gene>
<dbReference type="Proteomes" id="UP001396334">
    <property type="component" value="Unassembled WGS sequence"/>
</dbReference>
<dbReference type="EMBL" id="JBBPBN010000005">
    <property type="protein sequence ID" value="KAK9037941.1"/>
    <property type="molecule type" value="Genomic_DNA"/>
</dbReference>
<accession>A0ABR2TKN1</accession>
<sequence>MVMSSPNALEMIQGVGKEASRLKLDTEYCLQSSDPSKPAAEQIGTTKHGITKEPSSPSDDAIEDISIINSVGKPSSGSKIPGTSSKRGSDIMTMTIAADSLIPQSSVLEMKKIILILH</sequence>
<protein>
    <submittedName>
        <fullName evidence="2">Uncharacterized protein</fullName>
    </submittedName>
</protein>
<reference evidence="2 3" key="1">
    <citation type="journal article" date="2024" name="G3 (Bethesda)">
        <title>Genome assembly of Hibiscus sabdariffa L. provides insights into metabolisms of medicinal natural products.</title>
        <authorList>
            <person name="Kim T."/>
        </authorList>
    </citation>
    <scope>NUCLEOTIDE SEQUENCE [LARGE SCALE GENOMIC DNA]</scope>
    <source>
        <strain evidence="2">TK-2024</strain>
        <tissue evidence="2">Old leaves</tissue>
    </source>
</reference>
<evidence type="ECO:0000256" key="1">
    <source>
        <dbReference type="SAM" id="MobiDB-lite"/>
    </source>
</evidence>
<evidence type="ECO:0000313" key="2">
    <source>
        <dbReference type="EMBL" id="KAK9037941.1"/>
    </source>
</evidence>
<feature type="region of interest" description="Disordered" evidence="1">
    <location>
        <begin position="30"/>
        <end position="61"/>
    </location>
</feature>
<keyword evidence="3" id="KW-1185">Reference proteome</keyword>